<dbReference type="InterPro" id="IPR021858">
    <property type="entry name" value="Fun_TF"/>
</dbReference>
<dbReference type="CDD" id="cd00067">
    <property type="entry name" value="GAL4"/>
    <property type="match status" value="1"/>
</dbReference>
<dbReference type="SMART" id="SM00066">
    <property type="entry name" value="GAL4"/>
    <property type="match status" value="1"/>
</dbReference>
<dbReference type="InterPro" id="IPR052400">
    <property type="entry name" value="Zn2-C6_fungal_TF"/>
</dbReference>
<dbReference type="InterPro" id="IPR036864">
    <property type="entry name" value="Zn2-C6_fun-type_DNA-bd_sf"/>
</dbReference>
<dbReference type="AlphaFoldDB" id="A0A4S8QV79"/>
<proteinExistence type="predicted"/>
<name>A0A4S8QV79_9HELO</name>
<reference evidence="4 5" key="1">
    <citation type="submission" date="2017-12" db="EMBL/GenBank/DDBJ databases">
        <title>Comparative genomics of Botrytis spp.</title>
        <authorList>
            <person name="Valero-Jimenez C.A."/>
            <person name="Tapia P."/>
            <person name="Veloso J."/>
            <person name="Silva-Moreno E."/>
            <person name="Staats M."/>
            <person name="Valdes J.H."/>
            <person name="Van Kan J.A.L."/>
        </authorList>
    </citation>
    <scope>NUCLEOTIDE SEQUENCE [LARGE SCALE GENOMIC DNA]</scope>
    <source>
        <strain evidence="4 5">MUCL435</strain>
    </source>
</reference>
<dbReference type="PANTHER" id="PTHR47657">
    <property type="entry name" value="STEROL REGULATORY ELEMENT-BINDING PROTEIN ECM22"/>
    <property type="match status" value="1"/>
</dbReference>
<dbReference type="Gene3D" id="4.10.240.10">
    <property type="entry name" value="Zn(2)-C6 fungal-type DNA-binding domain"/>
    <property type="match status" value="1"/>
</dbReference>
<evidence type="ECO:0000259" key="3">
    <source>
        <dbReference type="PROSITE" id="PS50048"/>
    </source>
</evidence>
<gene>
    <name evidence="4" type="ORF">BGAL_0206g00200</name>
</gene>
<dbReference type="GO" id="GO:0008270">
    <property type="term" value="F:zinc ion binding"/>
    <property type="evidence" value="ECO:0007669"/>
    <property type="project" value="InterPro"/>
</dbReference>
<dbReference type="Pfam" id="PF00172">
    <property type="entry name" value="Zn_clus"/>
    <property type="match status" value="1"/>
</dbReference>
<comment type="caution">
    <text evidence="4">The sequence shown here is derived from an EMBL/GenBank/DDBJ whole genome shotgun (WGS) entry which is preliminary data.</text>
</comment>
<dbReference type="PROSITE" id="PS50048">
    <property type="entry name" value="ZN2_CY6_FUNGAL_2"/>
    <property type="match status" value="1"/>
</dbReference>
<dbReference type="SUPFAM" id="SSF57701">
    <property type="entry name" value="Zn2/Cys6 DNA-binding domain"/>
    <property type="match status" value="1"/>
</dbReference>
<evidence type="ECO:0000256" key="2">
    <source>
        <dbReference type="SAM" id="MobiDB-lite"/>
    </source>
</evidence>
<protein>
    <recommendedName>
        <fullName evidence="3">Zn(2)-C6 fungal-type domain-containing protein</fullName>
    </recommendedName>
</protein>
<accession>A0A4S8QV79</accession>
<keyword evidence="1" id="KW-0539">Nucleus</keyword>
<dbReference type="InterPro" id="IPR001138">
    <property type="entry name" value="Zn2Cys6_DnaBD"/>
</dbReference>
<dbReference type="Proteomes" id="UP000308671">
    <property type="component" value="Unassembled WGS sequence"/>
</dbReference>
<dbReference type="PROSITE" id="PS00463">
    <property type="entry name" value="ZN2_CY6_FUNGAL_1"/>
    <property type="match status" value="1"/>
</dbReference>
<dbReference type="PANTHER" id="PTHR47657:SF14">
    <property type="entry name" value="ZN(2)-C6 FUNGAL-TYPE DOMAIN-CONTAINING PROTEIN"/>
    <property type="match status" value="1"/>
</dbReference>
<dbReference type="OrthoDB" id="3546279at2759"/>
<sequence length="405" mass="45797">MATPVPRGLRAHRKSRQGCTACKARKVKCNEACPACDACVRREISCHYPEPVQKRPIDTRSPSNPPYDLDPSRELDITVARETKERRLLEMRLLHHFCTETAQKGFLSIHDEGVRDLWTKGAPTLAFDHPVLLNMMISIAALHLTKINPAAEDMADTHRMYFNAAVREHRQVIKNINKDNVEAVCLSTILIGLPAFILLQNNNIGHYTVPTQVFALLRGNVVLFSQTVPMLDPNSQLEALISAKPDMKTLMKDVRSKIYHEPFSELLNWRAPGEVIDEETQAAFTFALNYCGRILLGIEGGEDLYELRRVIYAFPTVAPKEFVRQLNENSNRALVILAHFFALCKAADNVWWMRGIAEREVFGIQSILPENWQWAMAWPVQKLATYAAINVTASNNKADANMSHL</sequence>
<dbReference type="Pfam" id="PF11951">
    <property type="entry name" value="Fungal_trans_2"/>
    <property type="match status" value="1"/>
</dbReference>
<dbReference type="GO" id="GO:0000981">
    <property type="term" value="F:DNA-binding transcription factor activity, RNA polymerase II-specific"/>
    <property type="evidence" value="ECO:0007669"/>
    <property type="project" value="InterPro"/>
</dbReference>
<dbReference type="PRINTS" id="PR00755">
    <property type="entry name" value="AFLATOXINBRP"/>
</dbReference>
<keyword evidence="5" id="KW-1185">Reference proteome</keyword>
<dbReference type="EMBL" id="PQXL01000206">
    <property type="protein sequence ID" value="THV49217.1"/>
    <property type="molecule type" value="Genomic_DNA"/>
</dbReference>
<feature type="region of interest" description="Disordered" evidence="2">
    <location>
        <begin position="52"/>
        <end position="72"/>
    </location>
</feature>
<evidence type="ECO:0000313" key="4">
    <source>
        <dbReference type="EMBL" id="THV49217.1"/>
    </source>
</evidence>
<organism evidence="4 5">
    <name type="scientific">Botrytis galanthina</name>
    <dbReference type="NCBI Taxonomy" id="278940"/>
    <lineage>
        <taxon>Eukaryota</taxon>
        <taxon>Fungi</taxon>
        <taxon>Dikarya</taxon>
        <taxon>Ascomycota</taxon>
        <taxon>Pezizomycotina</taxon>
        <taxon>Leotiomycetes</taxon>
        <taxon>Helotiales</taxon>
        <taxon>Sclerotiniaceae</taxon>
        <taxon>Botrytis</taxon>
    </lineage>
</organism>
<evidence type="ECO:0000256" key="1">
    <source>
        <dbReference type="ARBA" id="ARBA00023242"/>
    </source>
</evidence>
<evidence type="ECO:0000313" key="5">
    <source>
        <dbReference type="Proteomes" id="UP000308671"/>
    </source>
</evidence>
<feature type="domain" description="Zn(2)-C6 fungal-type" evidence="3">
    <location>
        <begin position="18"/>
        <end position="48"/>
    </location>
</feature>